<evidence type="ECO:0000313" key="6">
    <source>
        <dbReference type="EMBL" id="CAA9554528.1"/>
    </source>
</evidence>
<feature type="binding site" evidence="4">
    <location>
        <position position="127"/>
    </location>
    <ligand>
        <name>Mn(2+)</name>
        <dbReference type="ChEBI" id="CHEBI:29035"/>
        <label>1</label>
    </ligand>
</feature>
<gene>
    <name evidence="6" type="ORF">AVDCRST_MAG79-2972</name>
</gene>
<protein>
    <submittedName>
        <fullName evidence="6">Agmatinase</fullName>
        <ecNumber evidence="6">3.5.3.11</ecNumber>
    </submittedName>
</protein>
<feature type="binding site" evidence="4">
    <location>
        <position position="247"/>
    </location>
    <ligand>
        <name>Mn(2+)</name>
        <dbReference type="ChEBI" id="CHEBI:29035"/>
        <label>1</label>
    </ligand>
</feature>
<dbReference type="InterPro" id="IPR005925">
    <property type="entry name" value="Agmatinase-rel"/>
</dbReference>
<evidence type="ECO:0000256" key="5">
    <source>
        <dbReference type="RuleBase" id="RU003684"/>
    </source>
</evidence>
<dbReference type="PANTHER" id="PTHR11358">
    <property type="entry name" value="ARGINASE/AGMATINASE"/>
    <property type="match status" value="1"/>
</dbReference>
<accession>A0A6J4UNW3</accession>
<dbReference type="PANTHER" id="PTHR11358:SF26">
    <property type="entry name" value="GUANIDINO ACID HYDROLASE, MITOCHONDRIAL"/>
    <property type="match status" value="1"/>
</dbReference>
<sequence length="330" mass="35074">MRPFRPAEPSYAGVGVTFCRTELVLEPADLRGADVAIVGAPFDDGTSFRPGARFGPRAIRAAEDVAGPSTRPHMELGVDPFAELRVVDHGDIEATPADLATSHRRLRATLTDVLEADAIPVVLGGDHSLSTPTMQALADRLGPDGYAVLHFDTHADTGATTFGVANTHGTPFHRGVTEGFLRGDHVVQVGLRGTWPTPPEFAWMRDQGFRWHTMDEIEDRGLPSVVAEAVASVTGAAPRVYLTVDIDVLDPAFAPGTGTPEPGGLTTRELLRAVRTVAASVDLCAMDLVEVSPPYDPAGVTALAAQRLVLETLSGLALRRSGRSARPERP</sequence>
<dbReference type="GO" id="GO:0033389">
    <property type="term" value="P:putrescine biosynthetic process from arginine, via agmatine"/>
    <property type="evidence" value="ECO:0007669"/>
    <property type="project" value="TreeGrafter"/>
</dbReference>
<keyword evidence="4" id="KW-0464">Manganese</keyword>
<evidence type="ECO:0000256" key="3">
    <source>
        <dbReference type="ARBA" id="ARBA00022801"/>
    </source>
</evidence>
<evidence type="ECO:0000256" key="1">
    <source>
        <dbReference type="ARBA" id="ARBA00009227"/>
    </source>
</evidence>
<organism evidence="6">
    <name type="scientific">uncultured Thermoleophilia bacterium</name>
    <dbReference type="NCBI Taxonomy" id="1497501"/>
    <lineage>
        <taxon>Bacteria</taxon>
        <taxon>Bacillati</taxon>
        <taxon>Actinomycetota</taxon>
        <taxon>Thermoleophilia</taxon>
        <taxon>environmental samples</taxon>
    </lineage>
</organism>
<dbReference type="PROSITE" id="PS01053">
    <property type="entry name" value="ARGINASE_1"/>
    <property type="match status" value="1"/>
</dbReference>
<dbReference type="GO" id="GO:0008783">
    <property type="term" value="F:agmatinase activity"/>
    <property type="evidence" value="ECO:0007669"/>
    <property type="project" value="UniProtKB-EC"/>
</dbReference>
<dbReference type="AlphaFoldDB" id="A0A6J4UNW3"/>
<dbReference type="Gene3D" id="3.40.800.10">
    <property type="entry name" value="Ureohydrolase domain"/>
    <property type="match status" value="1"/>
</dbReference>
<comment type="similarity">
    <text evidence="1">Belongs to the arginase family. Agmatinase subfamily.</text>
</comment>
<dbReference type="EC" id="3.5.3.11" evidence="6"/>
<dbReference type="InterPro" id="IPR006035">
    <property type="entry name" value="Ureohydrolase"/>
</dbReference>
<feature type="binding site" evidence="4">
    <location>
        <position position="245"/>
    </location>
    <ligand>
        <name>Mn(2+)</name>
        <dbReference type="ChEBI" id="CHEBI:29035"/>
        <label>1</label>
    </ligand>
</feature>
<comment type="cofactor">
    <cofactor evidence="4">
        <name>Mn(2+)</name>
        <dbReference type="ChEBI" id="CHEBI:29035"/>
    </cofactor>
    <text evidence="4">Binds 2 manganese ions per subunit.</text>
</comment>
<dbReference type="InterPro" id="IPR020855">
    <property type="entry name" value="Ureohydrolase_Mn_BS"/>
</dbReference>
<keyword evidence="2 4" id="KW-0479">Metal-binding</keyword>
<keyword evidence="3 5" id="KW-0378">Hydrolase</keyword>
<name>A0A6J4UNW3_9ACTN</name>
<dbReference type="Pfam" id="PF00491">
    <property type="entry name" value="Arginase"/>
    <property type="match status" value="1"/>
</dbReference>
<dbReference type="PIRSF" id="PIRSF036979">
    <property type="entry name" value="Arginase"/>
    <property type="match status" value="1"/>
</dbReference>
<evidence type="ECO:0000256" key="4">
    <source>
        <dbReference type="PIRSR" id="PIRSR036979-1"/>
    </source>
</evidence>
<feature type="binding site" evidence="4">
    <location>
        <position position="154"/>
    </location>
    <ligand>
        <name>Mn(2+)</name>
        <dbReference type="ChEBI" id="CHEBI:29035"/>
        <label>1</label>
    </ligand>
</feature>
<dbReference type="GO" id="GO:0046872">
    <property type="term" value="F:metal ion binding"/>
    <property type="evidence" value="ECO:0007669"/>
    <property type="project" value="UniProtKB-KW"/>
</dbReference>
<dbReference type="PRINTS" id="PR00116">
    <property type="entry name" value="ARGINASE"/>
</dbReference>
<reference evidence="6" key="1">
    <citation type="submission" date="2020-02" db="EMBL/GenBank/DDBJ databases">
        <authorList>
            <person name="Meier V. D."/>
        </authorList>
    </citation>
    <scope>NUCLEOTIDE SEQUENCE</scope>
    <source>
        <strain evidence="6">AVDCRST_MAG79</strain>
    </source>
</reference>
<evidence type="ECO:0000256" key="2">
    <source>
        <dbReference type="ARBA" id="ARBA00022723"/>
    </source>
</evidence>
<feature type="binding site" evidence="4">
    <location>
        <position position="156"/>
    </location>
    <ligand>
        <name>Mn(2+)</name>
        <dbReference type="ChEBI" id="CHEBI:29035"/>
        <label>1</label>
    </ligand>
</feature>
<dbReference type="PROSITE" id="PS51409">
    <property type="entry name" value="ARGINASE_2"/>
    <property type="match status" value="1"/>
</dbReference>
<proteinExistence type="inferred from homology"/>
<dbReference type="SUPFAM" id="SSF52768">
    <property type="entry name" value="Arginase/deacetylase"/>
    <property type="match status" value="1"/>
</dbReference>
<dbReference type="InterPro" id="IPR023696">
    <property type="entry name" value="Ureohydrolase_dom_sf"/>
</dbReference>
<dbReference type="EMBL" id="CADCWC010000470">
    <property type="protein sequence ID" value="CAA9554528.1"/>
    <property type="molecule type" value="Genomic_DNA"/>
</dbReference>
<feature type="binding site" evidence="4">
    <location>
        <position position="152"/>
    </location>
    <ligand>
        <name>Mn(2+)</name>
        <dbReference type="ChEBI" id="CHEBI:29035"/>
        <label>1</label>
    </ligand>
</feature>
<dbReference type="NCBIfam" id="TIGR01230">
    <property type="entry name" value="agmatinase"/>
    <property type="match status" value="1"/>
</dbReference>